<keyword evidence="5" id="KW-1185">Reference proteome</keyword>
<name>A0A2W7CCN1_9HYPH</name>
<feature type="transmembrane region" description="Helical" evidence="1">
    <location>
        <begin position="399"/>
        <end position="419"/>
    </location>
</feature>
<feature type="transmembrane region" description="Helical" evidence="1">
    <location>
        <begin position="169"/>
        <end position="196"/>
    </location>
</feature>
<comment type="caution">
    <text evidence="4">The sequence shown here is derived from an EMBL/GenBank/DDBJ whole genome shotgun (WGS) entry which is preliminary data.</text>
</comment>
<organism evidence="4 5">
    <name type="scientific">Mesorhizobium kowhaii</name>
    <dbReference type="NCBI Taxonomy" id="1300272"/>
    <lineage>
        <taxon>Bacteria</taxon>
        <taxon>Pseudomonadati</taxon>
        <taxon>Pseudomonadota</taxon>
        <taxon>Alphaproteobacteria</taxon>
        <taxon>Hyphomicrobiales</taxon>
        <taxon>Phyllobacteriaceae</taxon>
        <taxon>Mesorhizobium</taxon>
    </lineage>
</organism>
<dbReference type="OrthoDB" id="9796461at2"/>
<accession>A0A2W7CCN1</accession>
<evidence type="ECO:0000259" key="3">
    <source>
        <dbReference type="Pfam" id="PF19040"/>
    </source>
</evidence>
<keyword evidence="4" id="KW-0808">Transferase</keyword>
<feature type="transmembrane region" description="Helical" evidence="1">
    <location>
        <begin position="250"/>
        <end position="270"/>
    </location>
</feature>
<dbReference type="GO" id="GO:0016020">
    <property type="term" value="C:membrane"/>
    <property type="evidence" value="ECO:0007669"/>
    <property type="project" value="TreeGrafter"/>
</dbReference>
<keyword evidence="1" id="KW-0812">Transmembrane</keyword>
<evidence type="ECO:0000313" key="5">
    <source>
        <dbReference type="Proteomes" id="UP000248616"/>
    </source>
</evidence>
<dbReference type="AlphaFoldDB" id="A0A2W7CCN1"/>
<feature type="transmembrane region" description="Helical" evidence="1">
    <location>
        <begin position="100"/>
        <end position="119"/>
    </location>
</feature>
<sequence length="694" mass="75340">MAASFRPDIQGLRALAVGGVVAYHFGLSGLPGGFAGVDIFFVISGWLITTHLMQEIADTGRLDLWRFYARRARRLLPAALFVILATLAAGYFILSPQEQALYSGGAMFASAYAINLWLLRWSFDYFAADATSNPFIHFWSLSVEEQFYLAWPALLLLAAWLRPGRRTAVAVIGAAGLASFAACAWLTSAAPAWAFYFSPLRAWEFAAGGLATLVPVTFLGHRAGLRAALGWLGLTLITAAYLWLSEDLPFPGYYALLPVAGTVLVLLSGAGEEQAGMRINGRTNWQSFGPAAALSLPPLQWIGALSYSLYLWHWPVIVYAQMLVPDLSVPQRFGCGALALALSVLTYHLIENPGRRAGWLTAGARAPEQFIASKKRRTALGLFLGAIPDGKPLRTFPGIALVPALALTGAGVAVAYANAHLAQRNIDPQQLGIERAAERPSIARAVDTNCLLDFHTVTPKPCTFGATDAAHTIVLFGDSHADHWSTPLIEAAKRNDTKVVTYLKSSCRASRLSTFNTVLKRDYTECDAWREQAIADIIARKPRLVVISEFSIGNLTRDMPAASRTAETARWQAGLRSTLQAFSRAGVEAAVIRDTPISDSFADSCVARTLWWRETPSPHCDTPRADAANDTAAAAERAVVTSVPDTLYVDLTDRFCGRTSCHVFIGGKLAFRDRHHLATAFAETLEGPLERALF</sequence>
<proteinExistence type="predicted"/>
<reference evidence="5" key="1">
    <citation type="submission" date="2017-03" db="EMBL/GenBank/DDBJ databases">
        <authorList>
            <person name="Safronova V.I."/>
            <person name="Sazanova A.L."/>
            <person name="Chirak E.R."/>
        </authorList>
    </citation>
    <scope>NUCLEOTIDE SEQUENCE [LARGE SCALE GENOMIC DNA]</scope>
    <source>
        <strain evidence="5">Ach-343</strain>
    </source>
</reference>
<feature type="domain" description="Acyltransferase 3" evidence="2">
    <location>
        <begin position="8"/>
        <end position="347"/>
    </location>
</feature>
<dbReference type="Pfam" id="PF01757">
    <property type="entry name" value="Acyl_transf_3"/>
    <property type="match status" value="1"/>
</dbReference>
<evidence type="ECO:0000256" key="1">
    <source>
        <dbReference type="SAM" id="Phobius"/>
    </source>
</evidence>
<keyword evidence="1" id="KW-0472">Membrane</keyword>
<dbReference type="Pfam" id="PF19040">
    <property type="entry name" value="SGNH"/>
    <property type="match status" value="1"/>
</dbReference>
<gene>
    <name evidence="4" type="ORF">B5V02_06140</name>
</gene>
<protein>
    <submittedName>
        <fullName evidence="4">Acyltransferase</fullName>
    </submittedName>
</protein>
<keyword evidence="4" id="KW-0012">Acyltransferase</keyword>
<feature type="transmembrane region" description="Helical" evidence="1">
    <location>
        <begin position="75"/>
        <end position="94"/>
    </location>
</feature>
<feature type="transmembrane region" description="Helical" evidence="1">
    <location>
        <begin position="227"/>
        <end position="244"/>
    </location>
</feature>
<dbReference type="PANTHER" id="PTHR23028">
    <property type="entry name" value="ACETYLTRANSFERASE"/>
    <property type="match status" value="1"/>
</dbReference>
<dbReference type="InterPro" id="IPR002656">
    <property type="entry name" value="Acyl_transf_3_dom"/>
</dbReference>
<dbReference type="InterPro" id="IPR050879">
    <property type="entry name" value="Acyltransferase_3"/>
</dbReference>
<evidence type="ECO:0000259" key="2">
    <source>
        <dbReference type="Pfam" id="PF01757"/>
    </source>
</evidence>
<keyword evidence="1" id="KW-1133">Transmembrane helix</keyword>
<dbReference type="InterPro" id="IPR043968">
    <property type="entry name" value="SGNH"/>
</dbReference>
<evidence type="ECO:0000313" key="4">
    <source>
        <dbReference type="EMBL" id="PZV40041.1"/>
    </source>
</evidence>
<feature type="transmembrane region" description="Helical" evidence="1">
    <location>
        <begin position="202"/>
        <end position="220"/>
    </location>
</feature>
<dbReference type="GO" id="GO:0009103">
    <property type="term" value="P:lipopolysaccharide biosynthetic process"/>
    <property type="evidence" value="ECO:0007669"/>
    <property type="project" value="TreeGrafter"/>
</dbReference>
<feature type="transmembrane region" description="Helical" evidence="1">
    <location>
        <begin position="331"/>
        <end position="350"/>
    </location>
</feature>
<dbReference type="GO" id="GO:0016747">
    <property type="term" value="F:acyltransferase activity, transferring groups other than amino-acyl groups"/>
    <property type="evidence" value="ECO:0007669"/>
    <property type="project" value="InterPro"/>
</dbReference>
<feature type="domain" description="SGNH" evidence="3">
    <location>
        <begin position="459"/>
        <end position="687"/>
    </location>
</feature>
<dbReference type="EMBL" id="MZXV01000013">
    <property type="protein sequence ID" value="PZV40041.1"/>
    <property type="molecule type" value="Genomic_DNA"/>
</dbReference>
<feature type="transmembrane region" description="Helical" evidence="1">
    <location>
        <begin position="291"/>
        <end position="311"/>
    </location>
</feature>
<dbReference type="PANTHER" id="PTHR23028:SF53">
    <property type="entry name" value="ACYL_TRANSF_3 DOMAIN-CONTAINING PROTEIN"/>
    <property type="match status" value="1"/>
</dbReference>
<dbReference type="Proteomes" id="UP000248616">
    <property type="component" value="Unassembled WGS sequence"/>
</dbReference>
<dbReference type="RefSeq" id="WP_111543775.1">
    <property type="nucleotide sequence ID" value="NZ_MZXV01000013.1"/>
</dbReference>